<sequence length="249" mass="27935">MAASRHLPRVKKISELTDQLIGSLRHLRFSAPVTHIYNPLVYARDGYERYLRRFGSTTKAVVLVGMNPGPFGMAQTGVPFGDVEMVTGWMGIHASVEQPRAPHPKRPVLGFACRRSEVSGRRLWGWARQRFGTADNFFSRFFVLNYCPLVFMEESGRNRTPDKLPASEKKGLFAICDHALQQAIEIYRPQWVIGIGGFAEKRAVAALVDMEIRIGRISHPSPANPRANKGWANLVETELSAMGVDWLSE</sequence>
<evidence type="ECO:0000256" key="3">
    <source>
        <dbReference type="ARBA" id="ARBA00022801"/>
    </source>
</evidence>
<evidence type="ECO:0000256" key="4">
    <source>
        <dbReference type="ARBA" id="ARBA00023125"/>
    </source>
</evidence>
<evidence type="ECO:0000259" key="6">
    <source>
        <dbReference type="Pfam" id="PF03167"/>
    </source>
</evidence>
<dbReference type="GO" id="GO:0017065">
    <property type="term" value="F:single-strand selective uracil DNA N-glycosylase activity"/>
    <property type="evidence" value="ECO:0007669"/>
    <property type="project" value="InterPro"/>
</dbReference>
<dbReference type="GO" id="GO:0003677">
    <property type="term" value="F:DNA binding"/>
    <property type="evidence" value="ECO:0007669"/>
    <property type="project" value="UniProtKB-KW"/>
</dbReference>
<evidence type="ECO:0000256" key="5">
    <source>
        <dbReference type="ARBA" id="ARBA00023204"/>
    </source>
</evidence>
<dbReference type="PANTHER" id="PTHR13235">
    <property type="entry name" value="SINGLE-STRAND SELECTIVE MONOFUNCTIONAL URACIL DNA GLYCOSYLASE"/>
    <property type="match status" value="1"/>
</dbReference>
<keyword evidence="5" id="KW-0234">DNA repair</keyword>
<dbReference type="InterPro" id="IPR005122">
    <property type="entry name" value="Uracil-DNA_glycosylase-like"/>
</dbReference>
<dbReference type="Proteomes" id="UP000422108">
    <property type="component" value="Chromosome"/>
</dbReference>
<dbReference type="AlphaFoldDB" id="A0A5K8A423"/>
<keyword evidence="8" id="KW-1185">Reference proteome</keyword>
<evidence type="ECO:0000256" key="2">
    <source>
        <dbReference type="ARBA" id="ARBA00022763"/>
    </source>
</evidence>
<evidence type="ECO:0000313" key="8">
    <source>
        <dbReference type="Proteomes" id="UP000422108"/>
    </source>
</evidence>
<proteinExistence type="inferred from homology"/>
<dbReference type="Pfam" id="PF03167">
    <property type="entry name" value="UDG"/>
    <property type="match status" value="1"/>
</dbReference>
<accession>A0A5K8A423</accession>
<dbReference type="PANTHER" id="PTHR13235:SF2">
    <property type="entry name" value="SINGLE-STRAND SELECTIVE MONOFUNCTIONAL URACIL DNA GLYCOSYLASE"/>
    <property type="match status" value="1"/>
</dbReference>
<dbReference type="GO" id="GO:0000703">
    <property type="term" value="F:oxidized pyrimidine nucleobase lesion DNA N-glycosylase activity"/>
    <property type="evidence" value="ECO:0007669"/>
    <property type="project" value="TreeGrafter"/>
</dbReference>
<dbReference type="CDD" id="cd19374">
    <property type="entry name" value="UDG-F3_SMUG1-like"/>
    <property type="match status" value="1"/>
</dbReference>
<dbReference type="FunFam" id="3.40.470.10:FF:000005">
    <property type="entry name" value="Single-strand selective monofunctional uracil DNA glycosylase"/>
    <property type="match status" value="1"/>
</dbReference>
<evidence type="ECO:0000256" key="1">
    <source>
        <dbReference type="ARBA" id="ARBA00007889"/>
    </source>
</evidence>
<keyword evidence="2" id="KW-0227">DNA damage</keyword>
<dbReference type="EMBL" id="AP021879">
    <property type="protein sequence ID" value="BBO87343.1"/>
    <property type="molecule type" value="Genomic_DNA"/>
</dbReference>
<keyword evidence="4" id="KW-0238">DNA-binding</keyword>
<feature type="domain" description="Uracil-DNA glycosylase-like" evidence="6">
    <location>
        <begin position="54"/>
        <end position="226"/>
    </location>
</feature>
<comment type="similarity">
    <text evidence="1">Belongs to the uracil-DNA glycosylase (UDG) superfamily. SMUG1 family.</text>
</comment>
<gene>
    <name evidence="7" type="primary">smuG1</name>
    <name evidence="7" type="ORF">DSCOOX_05230</name>
</gene>
<dbReference type="GO" id="GO:0006284">
    <property type="term" value="P:base-excision repair"/>
    <property type="evidence" value="ECO:0007669"/>
    <property type="project" value="InterPro"/>
</dbReference>
<evidence type="ECO:0000313" key="7">
    <source>
        <dbReference type="EMBL" id="BBO87343.1"/>
    </source>
</evidence>
<dbReference type="InterPro" id="IPR039134">
    <property type="entry name" value="SMUG1"/>
</dbReference>
<reference evidence="7 8" key="1">
    <citation type="submission" date="2019-11" db="EMBL/GenBank/DDBJ databases">
        <title>Comparative genomics of hydrocarbon-degrading Desulfosarcina strains.</title>
        <authorList>
            <person name="Watanabe M."/>
            <person name="Kojima H."/>
            <person name="Fukui M."/>
        </authorList>
    </citation>
    <scope>NUCLEOTIDE SEQUENCE [LARGE SCALE GENOMIC DNA]</scope>
    <source>
        <strain evidence="8">oXyS1</strain>
    </source>
</reference>
<dbReference type="Gene3D" id="3.40.470.10">
    <property type="entry name" value="Uracil-DNA glycosylase-like domain"/>
    <property type="match status" value="1"/>
</dbReference>
<name>A0A5K8A423_9BACT</name>
<protein>
    <submittedName>
        <fullName evidence="7">Single-strand selective monofunctional uracil DNA glycosylase</fullName>
    </submittedName>
</protein>
<keyword evidence="3" id="KW-0378">Hydrolase</keyword>
<dbReference type="InterPro" id="IPR036895">
    <property type="entry name" value="Uracil-DNA_glycosylase-like_sf"/>
</dbReference>
<dbReference type="SUPFAM" id="SSF52141">
    <property type="entry name" value="Uracil-DNA glycosylase-like"/>
    <property type="match status" value="1"/>
</dbReference>
<organism evidence="7 8">
    <name type="scientific">Desulfosarcina ovata subsp. ovata</name>
    <dbReference type="NCBI Taxonomy" id="2752305"/>
    <lineage>
        <taxon>Bacteria</taxon>
        <taxon>Pseudomonadati</taxon>
        <taxon>Thermodesulfobacteriota</taxon>
        <taxon>Desulfobacteria</taxon>
        <taxon>Desulfobacterales</taxon>
        <taxon>Desulfosarcinaceae</taxon>
        <taxon>Desulfosarcina</taxon>
    </lineage>
</organism>